<evidence type="ECO:0000313" key="1">
    <source>
        <dbReference type="EMBL" id="MBC3298223.1"/>
    </source>
</evidence>
<organism evidence="1">
    <name type="scientific">Pseudomonas tritici</name>
    <dbReference type="NCBI Taxonomy" id="2745518"/>
    <lineage>
        <taxon>Bacteria</taxon>
        <taxon>Pseudomonadati</taxon>
        <taxon>Pseudomonadota</taxon>
        <taxon>Gammaproteobacteria</taxon>
        <taxon>Pseudomonadales</taxon>
        <taxon>Pseudomonadaceae</taxon>
        <taxon>Pseudomonas</taxon>
    </lineage>
</organism>
<comment type="caution">
    <text evidence="1">The sequence shown here is derived from an EMBL/GenBank/DDBJ whole genome shotgun (WGS) entry which is preliminary data.</text>
</comment>
<proteinExistence type="predicted"/>
<accession>A0A8H9Z0W6</accession>
<dbReference type="EMBL" id="JABWQF010000041">
    <property type="protein sequence ID" value="MBC3298223.1"/>
    <property type="molecule type" value="Genomic_DNA"/>
</dbReference>
<reference evidence="1" key="1">
    <citation type="journal article" date="2020" name="Microorganisms">
        <title>Reliable Identification of Environmental Pseudomonas Isolates Using the rpoD Gene.</title>
        <authorList>
            <consortium name="The Broad Institute Genome Sequencing Platform"/>
            <person name="Girard L."/>
            <person name="Lood C."/>
            <person name="Rokni-Zadeh H."/>
            <person name="van Noort V."/>
            <person name="Lavigne R."/>
            <person name="De Mot R."/>
        </authorList>
    </citation>
    <scope>NUCLEOTIDE SEQUENCE [LARGE SCALE GENOMIC DNA]</scope>
    <source>
        <strain evidence="1">SWRI145</strain>
    </source>
</reference>
<gene>
    <name evidence="1" type="ORF">HU722_42490</name>
</gene>
<dbReference type="AlphaFoldDB" id="A0A8H9Z0W6"/>
<name>A0A8H9Z0W6_9PSED</name>
<sequence>MSVKPVAIQVAGELGTGRCLYMVVVMEDIFGKPTTEQWLESLRLCEAKAVELKYEVARIRGLRLAGL</sequence>
<protein>
    <submittedName>
        <fullName evidence="1">Uncharacterized protein</fullName>
    </submittedName>
</protein>